<protein>
    <recommendedName>
        <fullName evidence="2">STPR domain-containing protein</fullName>
    </recommendedName>
</protein>
<evidence type="ECO:0000259" key="2">
    <source>
        <dbReference type="Pfam" id="PF21107"/>
    </source>
</evidence>
<feature type="region of interest" description="Disordered" evidence="1">
    <location>
        <begin position="166"/>
        <end position="207"/>
    </location>
</feature>
<sequence>MGEELSAADCSWKKMVLSKSKNNWTSTLKSGQQNIDHTMNVNNFSMSDDAVNFTAIKKEEIENETQDYETDEESTEVDPLLAARSVSVGRRSSGPKNETSEERAIRLARMSAYAARRLANETPEQRAMRLKRMSDYAAKRLATESSEQRAKRLARMSAYAAKRLANETTEQREARLARMSAYAARRQASKKAGKKETSDMDTKSELV</sequence>
<dbReference type="AlphaFoldDB" id="A0AAV1JTP4"/>
<dbReference type="Pfam" id="PF21107">
    <property type="entry name" value="STPRs"/>
    <property type="match status" value="1"/>
</dbReference>
<feature type="compositionally biased region" description="Basic and acidic residues" evidence="1">
    <location>
        <begin position="194"/>
        <end position="207"/>
    </location>
</feature>
<accession>A0AAV1JTP4</accession>
<reference evidence="3 4" key="1">
    <citation type="submission" date="2023-11" db="EMBL/GenBank/DDBJ databases">
        <authorList>
            <person name="Okamura Y."/>
        </authorList>
    </citation>
    <scope>NUCLEOTIDE SEQUENCE [LARGE SCALE GENOMIC DNA]</scope>
</reference>
<proteinExistence type="predicted"/>
<comment type="caution">
    <text evidence="3">The sequence shown here is derived from an EMBL/GenBank/DDBJ whole genome shotgun (WGS) entry which is preliminary data.</text>
</comment>
<keyword evidence="4" id="KW-1185">Reference proteome</keyword>
<dbReference type="EMBL" id="CAVLEF010000156">
    <property type="protein sequence ID" value="CAK1552631.1"/>
    <property type="molecule type" value="Genomic_DNA"/>
</dbReference>
<evidence type="ECO:0000313" key="4">
    <source>
        <dbReference type="Proteomes" id="UP001497472"/>
    </source>
</evidence>
<name>A0AAV1JTP4_9NEOP</name>
<dbReference type="Proteomes" id="UP001497472">
    <property type="component" value="Unassembled WGS sequence"/>
</dbReference>
<dbReference type="InterPro" id="IPR048998">
    <property type="entry name" value="STPR"/>
</dbReference>
<gene>
    <name evidence="3" type="ORF">LNINA_LOCUS11663</name>
</gene>
<evidence type="ECO:0000256" key="1">
    <source>
        <dbReference type="SAM" id="MobiDB-lite"/>
    </source>
</evidence>
<organism evidence="3 4">
    <name type="scientific">Leptosia nina</name>
    <dbReference type="NCBI Taxonomy" id="320188"/>
    <lineage>
        <taxon>Eukaryota</taxon>
        <taxon>Metazoa</taxon>
        <taxon>Ecdysozoa</taxon>
        <taxon>Arthropoda</taxon>
        <taxon>Hexapoda</taxon>
        <taxon>Insecta</taxon>
        <taxon>Pterygota</taxon>
        <taxon>Neoptera</taxon>
        <taxon>Endopterygota</taxon>
        <taxon>Lepidoptera</taxon>
        <taxon>Glossata</taxon>
        <taxon>Ditrysia</taxon>
        <taxon>Papilionoidea</taxon>
        <taxon>Pieridae</taxon>
        <taxon>Pierinae</taxon>
        <taxon>Leptosia</taxon>
    </lineage>
</organism>
<evidence type="ECO:0000313" key="3">
    <source>
        <dbReference type="EMBL" id="CAK1552631.1"/>
    </source>
</evidence>
<feature type="domain" description="STPR" evidence="2">
    <location>
        <begin position="125"/>
        <end position="191"/>
    </location>
</feature>